<gene>
    <name evidence="4" type="ORF">GCM10010326_71850</name>
</gene>
<proteinExistence type="inferred from homology"/>
<comment type="similarity">
    <text evidence="1 2">Belongs to the anti-sigma-factor antagonist family.</text>
</comment>
<feature type="domain" description="STAS" evidence="3">
    <location>
        <begin position="1"/>
        <end position="111"/>
    </location>
</feature>
<evidence type="ECO:0000256" key="2">
    <source>
        <dbReference type="RuleBase" id="RU003749"/>
    </source>
</evidence>
<dbReference type="GeneID" id="96295042"/>
<dbReference type="PROSITE" id="PS50801">
    <property type="entry name" value="STAS"/>
    <property type="match status" value="1"/>
</dbReference>
<dbReference type="NCBIfam" id="TIGR00377">
    <property type="entry name" value="ant_ant_sig"/>
    <property type="match status" value="1"/>
</dbReference>
<comment type="caution">
    <text evidence="4">The sequence shown here is derived from an EMBL/GenBank/DDBJ whole genome shotgun (WGS) entry which is preliminary data.</text>
</comment>
<dbReference type="SUPFAM" id="SSF52091">
    <property type="entry name" value="SpoIIaa-like"/>
    <property type="match status" value="1"/>
</dbReference>
<evidence type="ECO:0000259" key="3">
    <source>
        <dbReference type="PROSITE" id="PS50801"/>
    </source>
</evidence>
<dbReference type="PANTHER" id="PTHR33495:SF2">
    <property type="entry name" value="ANTI-SIGMA FACTOR ANTAGONIST TM_1081-RELATED"/>
    <property type="match status" value="1"/>
</dbReference>
<dbReference type="RefSeq" id="WP_190029307.1">
    <property type="nucleotide sequence ID" value="NZ_BMUU01000019.1"/>
</dbReference>
<evidence type="ECO:0000313" key="4">
    <source>
        <dbReference type="EMBL" id="GGY66961.1"/>
    </source>
</evidence>
<dbReference type="InterPro" id="IPR036513">
    <property type="entry name" value="STAS_dom_sf"/>
</dbReference>
<dbReference type="CDD" id="cd07043">
    <property type="entry name" value="STAS_anti-anti-sigma_factors"/>
    <property type="match status" value="1"/>
</dbReference>
<organism evidence="4 5">
    <name type="scientific">Streptomyces xanthochromogenes</name>
    <dbReference type="NCBI Taxonomy" id="67384"/>
    <lineage>
        <taxon>Bacteria</taxon>
        <taxon>Bacillati</taxon>
        <taxon>Actinomycetota</taxon>
        <taxon>Actinomycetes</taxon>
        <taxon>Kitasatosporales</taxon>
        <taxon>Streptomycetaceae</taxon>
        <taxon>Streptomyces</taxon>
    </lineage>
</organism>
<accession>A0ABQ3AV02</accession>
<protein>
    <recommendedName>
        <fullName evidence="2">Anti-sigma factor antagonist</fullName>
    </recommendedName>
</protein>
<dbReference type="Gene3D" id="3.30.750.24">
    <property type="entry name" value="STAS domain"/>
    <property type="match status" value="1"/>
</dbReference>
<sequence length="117" mass="12409">MGTTADLSQGYRVIRATGELDILTTPLLSGKLADALRGTHIPRLVVDLTDVAFMDCSALGPLCTARARCLDRAGWLRLVHSGRAIGLLLHIVDLTGAFPRYATVDAARQGVVSAGPR</sequence>
<reference evidence="5" key="1">
    <citation type="journal article" date="2019" name="Int. J. Syst. Evol. Microbiol.">
        <title>The Global Catalogue of Microorganisms (GCM) 10K type strain sequencing project: providing services to taxonomists for standard genome sequencing and annotation.</title>
        <authorList>
            <consortium name="The Broad Institute Genomics Platform"/>
            <consortium name="The Broad Institute Genome Sequencing Center for Infectious Disease"/>
            <person name="Wu L."/>
            <person name="Ma J."/>
        </authorList>
    </citation>
    <scope>NUCLEOTIDE SEQUENCE [LARGE SCALE GENOMIC DNA]</scope>
    <source>
        <strain evidence="5">JCM 4594</strain>
    </source>
</reference>
<keyword evidence="5" id="KW-1185">Reference proteome</keyword>
<dbReference type="PANTHER" id="PTHR33495">
    <property type="entry name" value="ANTI-SIGMA FACTOR ANTAGONIST TM_1081-RELATED-RELATED"/>
    <property type="match status" value="1"/>
</dbReference>
<evidence type="ECO:0000256" key="1">
    <source>
        <dbReference type="ARBA" id="ARBA00009013"/>
    </source>
</evidence>
<dbReference type="InterPro" id="IPR003658">
    <property type="entry name" value="Anti-sigma_ant"/>
</dbReference>
<evidence type="ECO:0000313" key="5">
    <source>
        <dbReference type="Proteomes" id="UP000600946"/>
    </source>
</evidence>
<dbReference type="EMBL" id="BMUU01000019">
    <property type="protein sequence ID" value="GGY66961.1"/>
    <property type="molecule type" value="Genomic_DNA"/>
</dbReference>
<dbReference type="Proteomes" id="UP000600946">
    <property type="component" value="Unassembled WGS sequence"/>
</dbReference>
<name>A0ABQ3AV02_9ACTN</name>
<dbReference type="InterPro" id="IPR002645">
    <property type="entry name" value="STAS_dom"/>
</dbReference>
<dbReference type="Pfam" id="PF01740">
    <property type="entry name" value="STAS"/>
    <property type="match status" value="1"/>
</dbReference>